<organism evidence="2 3">
    <name type="scientific">Cymbomonas tetramitiformis</name>
    <dbReference type="NCBI Taxonomy" id="36881"/>
    <lineage>
        <taxon>Eukaryota</taxon>
        <taxon>Viridiplantae</taxon>
        <taxon>Chlorophyta</taxon>
        <taxon>Pyramimonadophyceae</taxon>
        <taxon>Pyramimonadales</taxon>
        <taxon>Pyramimonadaceae</taxon>
        <taxon>Cymbomonas</taxon>
    </lineage>
</organism>
<gene>
    <name evidence="2" type="ORF">CYMTET_48167</name>
</gene>
<keyword evidence="3" id="KW-1185">Reference proteome</keyword>
<proteinExistence type="predicted"/>
<protein>
    <submittedName>
        <fullName evidence="2">Uncharacterized protein</fullName>
    </submittedName>
</protein>
<dbReference type="AlphaFoldDB" id="A0AAE0BUL7"/>
<evidence type="ECO:0000313" key="3">
    <source>
        <dbReference type="Proteomes" id="UP001190700"/>
    </source>
</evidence>
<accession>A0AAE0BUL7</accession>
<reference evidence="2 3" key="1">
    <citation type="journal article" date="2015" name="Genome Biol. Evol.">
        <title>Comparative Genomics of a Bacterivorous Green Alga Reveals Evolutionary Causalities and Consequences of Phago-Mixotrophic Mode of Nutrition.</title>
        <authorList>
            <person name="Burns J.A."/>
            <person name="Paasch A."/>
            <person name="Narechania A."/>
            <person name="Kim E."/>
        </authorList>
    </citation>
    <scope>NUCLEOTIDE SEQUENCE [LARGE SCALE GENOMIC DNA]</scope>
    <source>
        <strain evidence="2 3">PLY_AMNH</strain>
    </source>
</reference>
<sequence>MASASIDFATLDDDQVASAPTKNFSRKRSRDSEEEPTMSLIAQPYTTWSDKEVNGAIPIGTPAGFVGVIVNATLKSRDIIPTNGEDMRKKKNIFTVEGLPDLVTTTFNPGQDNRKKYTSLECVPGGQVVCNYGIAMCPAMHAAAIRMCEAAASASGMVFKNLMGEHKGPSTVVLRDWKVQVNEEETTMLALCDALQFHWCKPYLKTRFRSFTEGSMCHKLTDQTFVMYYVDLEDEDEFTDILVKLGYQVKRA</sequence>
<evidence type="ECO:0000313" key="2">
    <source>
        <dbReference type="EMBL" id="KAK3242120.1"/>
    </source>
</evidence>
<dbReference type="EMBL" id="LGRX02033234">
    <property type="protein sequence ID" value="KAK3242120.1"/>
    <property type="molecule type" value="Genomic_DNA"/>
</dbReference>
<name>A0AAE0BUL7_9CHLO</name>
<comment type="caution">
    <text evidence="2">The sequence shown here is derived from an EMBL/GenBank/DDBJ whole genome shotgun (WGS) entry which is preliminary data.</text>
</comment>
<evidence type="ECO:0000256" key="1">
    <source>
        <dbReference type="SAM" id="MobiDB-lite"/>
    </source>
</evidence>
<feature type="region of interest" description="Disordered" evidence="1">
    <location>
        <begin position="17"/>
        <end position="38"/>
    </location>
</feature>
<dbReference type="Proteomes" id="UP001190700">
    <property type="component" value="Unassembled WGS sequence"/>
</dbReference>